<feature type="domain" description="Na+/H+ antiporter NhaC-like C-terminal" evidence="10">
    <location>
        <begin position="160"/>
        <end position="453"/>
    </location>
</feature>
<evidence type="ECO:0000256" key="8">
    <source>
        <dbReference type="ARBA" id="ARBA00038435"/>
    </source>
</evidence>
<dbReference type="InterPro" id="IPR018461">
    <property type="entry name" value="Na/H_Antiport_NhaC-like_C"/>
</dbReference>
<dbReference type="NCBIfam" id="TIGR00931">
    <property type="entry name" value="antiport_nhaC"/>
    <property type="match status" value="1"/>
</dbReference>
<evidence type="ECO:0000256" key="5">
    <source>
        <dbReference type="ARBA" id="ARBA00022692"/>
    </source>
</evidence>
<dbReference type="RefSeq" id="WP_106590498.1">
    <property type="nucleotide sequence ID" value="NZ_PYGI01000002.1"/>
</dbReference>
<evidence type="ECO:0000313" key="12">
    <source>
        <dbReference type="Proteomes" id="UP000242133"/>
    </source>
</evidence>
<organism evidence="11 12">
    <name type="scientific">Marinobacterium halophilum</name>
    <dbReference type="NCBI Taxonomy" id="267374"/>
    <lineage>
        <taxon>Bacteria</taxon>
        <taxon>Pseudomonadati</taxon>
        <taxon>Pseudomonadota</taxon>
        <taxon>Gammaproteobacteria</taxon>
        <taxon>Oceanospirillales</taxon>
        <taxon>Oceanospirillaceae</taxon>
        <taxon>Marinobacterium</taxon>
    </lineage>
</organism>
<feature type="transmembrane region" description="Helical" evidence="9">
    <location>
        <begin position="37"/>
        <end position="55"/>
    </location>
</feature>
<evidence type="ECO:0000256" key="1">
    <source>
        <dbReference type="ARBA" id="ARBA00004651"/>
    </source>
</evidence>
<feature type="transmembrane region" description="Helical" evidence="9">
    <location>
        <begin position="404"/>
        <end position="425"/>
    </location>
</feature>
<feature type="transmembrane region" description="Helical" evidence="9">
    <location>
        <begin position="258"/>
        <end position="276"/>
    </location>
</feature>
<evidence type="ECO:0000256" key="3">
    <source>
        <dbReference type="ARBA" id="ARBA00022449"/>
    </source>
</evidence>
<name>A0A2P8F3K3_9GAMM</name>
<keyword evidence="3" id="KW-0050">Antiport</keyword>
<comment type="similarity">
    <text evidence="8">Belongs to the NhaC Na(+)/H(+) (TC 2.A.35) antiporter family.</text>
</comment>
<feature type="transmembrane region" description="Helical" evidence="9">
    <location>
        <begin position="67"/>
        <end position="89"/>
    </location>
</feature>
<keyword evidence="5 9" id="KW-0812">Transmembrane</keyword>
<feature type="transmembrane region" description="Helical" evidence="9">
    <location>
        <begin position="230"/>
        <end position="252"/>
    </location>
</feature>
<sequence length="481" mass="51159">MTQNNRSMPFLLAITPIVLMVIVMLITIVVLEGAPHIPLAFGTVVAALVAVKQGYSWEEIEESIYKGIRLALPAVVIIILVGLAIGSWMGGGVVATMIYYGLQLMSPEMFLVSIALMCAVVSIAIGSSWSTMGTIGIAGMGIGISMGIPAPMVAGAVITGAYFGDKMSPLSDTTNLASGLTGTDLFVHIQHMLYTTIPGLLIALGVYWYISTGFTAGDAELARINTTLTVLDASFLISPWLLLVPLTVILLVAKKVPALPALVVGVVLGFLCQIFIQGDSLATAMSALQNGYVIESGNEVIDSLFNRGGIDSMMYTVSMTIVAMTFGGVLENTGMLQAIVNKMKGMTKSARALIPTTIGSCFLTNATCSEQYISVVVPARMFSGLYRERGLHSKNLSRALEDGGTLTSVFIPWNTCGVFILATLGVSAWEYAPYAILNFAVPIISIMYAITGFSIVKLKPGEDDDVPVIDEERDLKPHSPF</sequence>
<reference evidence="11 12" key="1">
    <citation type="submission" date="2018-03" db="EMBL/GenBank/DDBJ databases">
        <title>Genomic Encyclopedia of Archaeal and Bacterial Type Strains, Phase II (KMG-II): from individual species to whole genera.</title>
        <authorList>
            <person name="Goeker M."/>
        </authorList>
    </citation>
    <scope>NUCLEOTIDE SEQUENCE [LARGE SCALE GENOMIC DNA]</scope>
    <source>
        <strain evidence="11 12">DSM 17586</strain>
    </source>
</reference>
<dbReference type="PANTHER" id="PTHR33451">
    <property type="entry name" value="MALATE-2H(+)/NA(+)-LACTATE ANTIPORTER"/>
    <property type="match status" value="1"/>
</dbReference>
<feature type="transmembrane region" description="Helical" evidence="9">
    <location>
        <begin position="109"/>
        <end position="129"/>
    </location>
</feature>
<evidence type="ECO:0000256" key="6">
    <source>
        <dbReference type="ARBA" id="ARBA00022989"/>
    </source>
</evidence>
<keyword evidence="4" id="KW-1003">Cell membrane</keyword>
<keyword evidence="12" id="KW-1185">Reference proteome</keyword>
<keyword evidence="6 9" id="KW-1133">Transmembrane helix</keyword>
<proteinExistence type="inferred from homology"/>
<comment type="subcellular location">
    <subcellularLocation>
        <location evidence="1">Cell membrane</location>
        <topology evidence="1">Multi-pass membrane protein</topology>
    </subcellularLocation>
</comment>
<evidence type="ECO:0000259" key="10">
    <source>
        <dbReference type="Pfam" id="PF03553"/>
    </source>
</evidence>
<dbReference type="GO" id="GO:0005886">
    <property type="term" value="C:plasma membrane"/>
    <property type="evidence" value="ECO:0007669"/>
    <property type="project" value="UniProtKB-SubCell"/>
</dbReference>
<keyword evidence="2" id="KW-0813">Transport</keyword>
<dbReference type="EMBL" id="PYGI01000002">
    <property type="protein sequence ID" value="PSL16290.1"/>
    <property type="molecule type" value="Genomic_DNA"/>
</dbReference>
<dbReference type="GO" id="GO:0015297">
    <property type="term" value="F:antiporter activity"/>
    <property type="evidence" value="ECO:0007669"/>
    <property type="project" value="UniProtKB-KW"/>
</dbReference>
<dbReference type="InterPro" id="IPR052180">
    <property type="entry name" value="NhaC_Na-H+_Antiporter"/>
</dbReference>
<dbReference type="PANTHER" id="PTHR33451:SF3">
    <property type="entry name" value="MALATE-2H(+)_NA(+)-LACTATE ANTIPORTER"/>
    <property type="match status" value="1"/>
</dbReference>
<dbReference type="Pfam" id="PF03553">
    <property type="entry name" value="Na_H_antiporter"/>
    <property type="match status" value="1"/>
</dbReference>
<feature type="transmembrane region" description="Helical" evidence="9">
    <location>
        <begin position="141"/>
        <end position="163"/>
    </location>
</feature>
<feature type="transmembrane region" description="Helical" evidence="9">
    <location>
        <begin position="431"/>
        <end position="450"/>
    </location>
</feature>
<accession>A0A2P8F3K3</accession>
<comment type="caution">
    <text evidence="11">The sequence shown here is derived from an EMBL/GenBank/DDBJ whole genome shotgun (WGS) entry which is preliminary data.</text>
</comment>
<keyword evidence="7 9" id="KW-0472">Membrane</keyword>
<feature type="transmembrane region" description="Helical" evidence="9">
    <location>
        <begin position="12"/>
        <end position="31"/>
    </location>
</feature>
<dbReference type="OrthoDB" id="9762978at2"/>
<evidence type="ECO:0000256" key="7">
    <source>
        <dbReference type="ARBA" id="ARBA00023136"/>
    </source>
</evidence>
<gene>
    <name evidence="11" type="ORF">CLV44_102215</name>
</gene>
<evidence type="ECO:0000313" key="11">
    <source>
        <dbReference type="EMBL" id="PSL16290.1"/>
    </source>
</evidence>
<dbReference type="InterPro" id="IPR004770">
    <property type="entry name" value="Na/H_antiport_NhaC"/>
</dbReference>
<evidence type="ECO:0000256" key="4">
    <source>
        <dbReference type="ARBA" id="ARBA00022475"/>
    </source>
</evidence>
<evidence type="ECO:0000256" key="9">
    <source>
        <dbReference type="SAM" id="Phobius"/>
    </source>
</evidence>
<feature type="transmembrane region" description="Helical" evidence="9">
    <location>
        <begin position="192"/>
        <end position="210"/>
    </location>
</feature>
<evidence type="ECO:0000256" key="2">
    <source>
        <dbReference type="ARBA" id="ARBA00022448"/>
    </source>
</evidence>
<dbReference type="AlphaFoldDB" id="A0A2P8F3K3"/>
<dbReference type="Proteomes" id="UP000242133">
    <property type="component" value="Unassembled WGS sequence"/>
</dbReference>
<protein>
    <submittedName>
        <fullName evidence="11">Transporter (NhaC family)</fullName>
    </submittedName>
</protein>